<proteinExistence type="predicted"/>
<keyword evidence="3" id="KW-1185">Reference proteome</keyword>
<dbReference type="EMBL" id="JBBPBN010000035">
    <property type="protein sequence ID" value="KAK9002057.1"/>
    <property type="molecule type" value="Genomic_DNA"/>
</dbReference>
<sequence length="141" mass="15788">MARGEVLKTISFHRPIYPPSKWMPLEVEDLKFNVDGAVSGSFGLAAELLAIKEAGILFKSLKWARSHRLLVECDSNNIVHWIKNAHLSPASFRGIINSILDTFEGLVWQVFLISREQNSLADNLAKKGISITRGIVEFLLD</sequence>
<evidence type="ECO:0000313" key="3">
    <source>
        <dbReference type="Proteomes" id="UP001396334"/>
    </source>
</evidence>
<dbReference type="Pfam" id="PF13456">
    <property type="entry name" value="RVT_3"/>
    <property type="match status" value="1"/>
</dbReference>
<dbReference type="SUPFAM" id="SSF53098">
    <property type="entry name" value="Ribonuclease H-like"/>
    <property type="match status" value="1"/>
</dbReference>
<dbReference type="PANTHER" id="PTHR33033">
    <property type="entry name" value="POLYNUCLEOTIDYL TRANSFERASE, RIBONUCLEASE H-LIKE SUPERFAMILY PROTEIN-RELATED"/>
    <property type="match status" value="1"/>
</dbReference>
<dbReference type="InterPro" id="IPR002156">
    <property type="entry name" value="RNaseH_domain"/>
</dbReference>
<reference evidence="2 3" key="1">
    <citation type="journal article" date="2024" name="G3 (Bethesda)">
        <title>Genome assembly of Hibiscus sabdariffa L. provides insights into metabolisms of medicinal natural products.</title>
        <authorList>
            <person name="Kim T."/>
        </authorList>
    </citation>
    <scope>NUCLEOTIDE SEQUENCE [LARGE SCALE GENOMIC DNA]</scope>
    <source>
        <strain evidence="2">TK-2024</strain>
        <tissue evidence="2">Old leaves</tissue>
    </source>
</reference>
<accession>A0ABR2QN16</accession>
<name>A0ABR2QN16_9ROSI</name>
<gene>
    <name evidence="2" type="ORF">V6N11_024746</name>
</gene>
<dbReference type="InterPro" id="IPR036397">
    <property type="entry name" value="RNaseH_sf"/>
</dbReference>
<dbReference type="InterPro" id="IPR012337">
    <property type="entry name" value="RNaseH-like_sf"/>
</dbReference>
<evidence type="ECO:0000259" key="1">
    <source>
        <dbReference type="Pfam" id="PF13456"/>
    </source>
</evidence>
<dbReference type="Proteomes" id="UP001396334">
    <property type="component" value="Unassembled WGS sequence"/>
</dbReference>
<protein>
    <recommendedName>
        <fullName evidence="1">RNase H type-1 domain-containing protein</fullName>
    </recommendedName>
</protein>
<comment type="caution">
    <text evidence="2">The sequence shown here is derived from an EMBL/GenBank/DDBJ whole genome shotgun (WGS) entry which is preliminary data.</text>
</comment>
<dbReference type="Gene3D" id="3.30.420.10">
    <property type="entry name" value="Ribonuclease H-like superfamily/Ribonuclease H"/>
    <property type="match status" value="1"/>
</dbReference>
<evidence type="ECO:0000313" key="2">
    <source>
        <dbReference type="EMBL" id="KAK9002057.1"/>
    </source>
</evidence>
<dbReference type="PANTHER" id="PTHR33033:SF118">
    <property type="entry name" value="OS02G0175302 PROTEIN"/>
    <property type="match status" value="1"/>
</dbReference>
<feature type="domain" description="RNase H type-1" evidence="1">
    <location>
        <begin position="46"/>
        <end position="127"/>
    </location>
</feature>
<organism evidence="2 3">
    <name type="scientific">Hibiscus sabdariffa</name>
    <name type="common">roselle</name>
    <dbReference type="NCBI Taxonomy" id="183260"/>
    <lineage>
        <taxon>Eukaryota</taxon>
        <taxon>Viridiplantae</taxon>
        <taxon>Streptophyta</taxon>
        <taxon>Embryophyta</taxon>
        <taxon>Tracheophyta</taxon>
        <taxon>Spermatophyta</taxon>
        <taxon>Magnoliopsida</taxon>
        <taxon>eudicotyledons</taxon>
        <taxon>Gunneridae</taxon>
        <taxon>Pentapetalae</taxon>
        <taxon>rosids</taxon>
        <taxon>malvids</taxon>
        <taxon>Malvales</taxon>
        <taxon>Malvaceae</taxon>
        <taxon>Malvoideae</taxon>
        <taxon>Hibiscus</taxon>
    </lineage>
</organism>